<dbReference type="Proteomes" id="UP001258434">
    <property type="component" value="Unassembled WGS sequence"/>
</dbReference>
<sequence>MILADKIAQEIMGSEYFQSLFVICMERSYYQILNLCKSIQYKEKEYKDLLRFADLLSASSFSEARSYAYHIITFLNSSYKNEPYYRMVSKSVYYNLGNFPAVNYLTKEDCNEAVLPLDKMIQIDAKKALQEVPNSDGIYFTDTQYDLYSGLSESREFSFSGPTSMGKSFIIKAFISRIIHNRPPENLAVIVPTRALISQFTLEIKKDLGIQLERNKYKVVTNSNISELILENNTNLILVLTPERLISFLSQNENPSIGFLFVDEAHKIAQDDTRSITTYIAIEKTLKKYPTTKLYFSSPNVSNPDILLKLFRKDEQNSFKTEETTVAQNLFFSDLSERKFSYFYGNEFLPISTKIPESARTVNGFLVTYGRDSNLVYCNSVRRTIAYATQFANTISIDDATRTNNKLKKASKIIGDYIHPDYYLASIIKKGVAYHFGNMPQLIRNLIEDLYKNGDIKYIFCTSTLLEGVNMPTQNLFILDNKKHRSELKSIDFWNLAGRAGRMSRELQGNVFCIKHNECDWKGSAFFKSKKVELIPTVYDRINKNLKRIENQIKNNEIKTGTEEEKRILRYIANIICIDTLEPKSGYQSPIIEELIKRNKIQILELAKSKNSNIEVPFSLLDSNESIDISIQNTVYKQLLELHADKKQITLSGNVDYENCLRILERFYHLYNWEKTNIKELNNVNSLKYYAFIMNQWINGISLNQIISDSIKYKESNQSFIRLPSGANEIFSSRKKEHVNILIGEIIRDIEKVIRFHFEKYFNHYFLVLKHILGEDNAGDNWAVLLEYGTRNRIVIALQNLGLSRYTANIVYDKCRAALIVENGKLKGFEKSLILSMLRQNSLEYDEVYELL</sequence>
<dbReference type="GO" id="GO:0005524">
    <property type="term" value="F:ATP binding"/>
    <property type="evidence" value="ECO:0007669"/>
    <property type="project" value="UniProtKB-KW"/>
</dbReference>
<dbReference type="PROSITE" id="PS51192">
    <property type="entry name" value="HELICASE_ATP_BIND_1"/>
    <property type="match status" value="1"/>
</dbReference>
<dbReference type="SMART" id="SM00490">
    <property type="entry name" value="HELICc"/>
    <property type="match status" value="1"/>
</dbReference>
<dbReference type="PANTHER" id="PTHR47961">
    <property type="entry name" value="DNA POLYMERASE THETA, PUTATIVE (AFU_ORTHOLOGUE AFUA_1G05260)-RELATED"/>
    <property type="match status" value="1"/>
</dbReference>
<reference evidence="8" key="1">
    <citation type="submission" date="2023-07" db="EMBL/GenBank/DDBJ databases">
        <title>A gut symbiont ubiquitin homologue binds and inactivates peptidyl-prolyl isomerase to mediate the interbacterial arms race in the human gut.</title>
        <authorList>
            <person name="Jiang K."/>
            <person name="Li W."/>
            <person name="Tong M."/>
            <person name="Xu J."/>
            <person name="Chen Z."/>
            <person name="Yang Y."/>
            <person name="Zang Y."/>
            <person name="Jiao X."/>
            <person name="Liu C."/>
            <person name="Lim B."/>
            <person name="Jiang X."/>
            <person name="Wang J."/>
            <person name="Wu D."/>
            <person name="Wang M."/>
            <person name="Liu S.-J."/>
            <person name="Shao F."/>
            <person name="Gao X."/>
        </authorList>
    </citation>
    <scope>NUCLEOTIDE SEQUENCE [LARGE SCALE GENOMIC DNA]</scope>
    <source>
        <strain evidence="8">GS077</strain>
    </source>
</reference>
<dbReference type="InterPro" id="IPR050474">
    <property type="entry name" value="Hel308_SKI2-like"/>
</dbReference>
<dbReference type="EMBL" id="JAVFHL010000001">
    <property type="protein sequence ID" value="MDT6975673.1"/>
    <property type="molecule type" value="Genomic_DNA"/>
</dbReference>
<evidence type="ECO:0000259" key="5">
    <source>
        <dbReference type="PROSITE" id="PS51192"/>
    </source>
</evidence>
<comment type="caution">
    <text evidence="7">The sequence shown here is derived from an EMBL/GenBank/DDBJ whole genome shotgun (WGS) entry which is preliminary data.</text>
</comment>
<dbReference type="RefSeq" id="WP_009291761.1">
    <property type="nucleotide sequence ID" value="NZ_GL945043.1"/>
</dbReference>
<proteinExistence type="predicted"/>
<keyword evidence="2" id="KW-0378">Hydrolase</keyword>
<dbReference type="SUPFAM" id="SSF52540">
    <property type="entry name" value="P-loop containing nucleoside triphosphate hydrolases"/>
    <property type="match status" value="2"/>
</dbReference>
<evidence type="ECO:0000256" key="1">
    <source>
        <dbReference type="ARBA" id="ARBA00022741"/>
    </source>
</evidence>
<dbReference type="AlphaFoldDB" id="A0ABD5FT16"/>
<feature type="domain" description="Helicase ATP-binding" evidence="5">
    <location>
        <begin position="148"/>
        <end position="318"/>
    </location>
</feature>
<keyword evidence="1" id="KW-0547">Nucleotide-binding</keyword>
<evidence type="ECO:0000256" key="2">
    <source>
        <dbReference type="ARBA" id="ARBA00022801"/>
    </source>
</evidence>
<dbReference type="SMART" id="SM00487">
    <property type="entry name" value="DEXDc"/>
    <property type="match status" value="1"/>
</dbReference>
<dbReference type="PROSITE" id="PS51194">
    <property type="entry name" value="HELICASE_CTER"/>
    <property type="match status" value="1"/>
</dbReference>
<dbReference type="InterPro" id="IPR014001">
    <property type="entry name" value="Helicase_ATP-bd"/>
</dbReference>
<evidence type="ECO:0008006" key="9">
    <source>
        <dbReference type="Google" id="ProtNLM"/>
    </source>
</evidence>
<feature type="domain" description="Helicase C-terminal" evidence="6">
    <location>
        <begin position="370"/>
        <end position="570"/>
    </location>
</feature>
<dbReference type="InterPro" id="IPR027417">
    <property type="entry name" value="P-loop_NTPase"/>
</dbReference>
<evidence type="ECO:0000313" key="8">
    <source>
        <dbReference type="Proteomes" id="UP001258434"/>
    </source>
</evidence>
<dbReference type="GO" id="GO:0004386">
    <property type="term" value="F:helicase activity"/>
    <property type="evidence" value="ECO:0007669"/>
    <property type="project" value="UniProtKB-KW"/>
</dbReference>
<dbReference type="InterPro" id="IPR001650">
    <property type="entry name" value="Helicase_C-like"/>
</dbReference>
<accession>A0ABD5FT16</accession>
<dbReference type="Pfam" id="PF00270">
    <property type="entry name" value="DEAD"/>
    <property type="match status" value="1"/>
</dbReference>
<evidence type="ECO:0000259" key="6">
    <source>
        <dbReference type="PROSITE" id="PS51194"/>
    </source>
</evidence>
<evidence type="ECO:0000313" key="7">
    <source>
        <dbReference type="EMBL" id="MDT6975673.1"/>
    </source>
</evidence>
<dbReference type="PANTHER" id="PTHR47961:SF6">
    <property type="entry name" value="DNA-DIRECTED DNA POLYMERASE"/>
    <property type="match status" value="1"/>
</dbReference>
<evidence type="ECO:0000256" key="3">
    <source>
        <dbReference type="ARBA" id="ARBA00022806"/>
    </source>
</evidence>
<dbReference type="Pfam" id="PF00271">
    <property type="entry name" value="Helicase_C"/>
    <property type="match status" value="1"/>
</dbReference>
<keyword evidence="3" id="KW-0347">Helicase</keyword>
<protein>
    <recommendedName>
        <fullName evidence="9">DEAD/DEAH box helicase</fullName>
    </recommendedName>
</protein>
<organism evidence="7 8">
    <name type="scientific">Bacteroides fragilis</name>
    <dbReference type="NCBI Taxonomy" id="817"/>
    <lineage>
        <taxon>Bacteria</taxon>
        <taxon>Pseudomonadati</taxon>
        <taxon>Bacteroidota</taxon>
        <taxon>Bacteroidia</taxon>
        <taxon>Bacteroidales</taxon>
        <taxon>Bacteroidaceae</taxon>
        <taxon>Bacteroides</taxon>
    </lineage>
</organism>
<reference evidence="7 8" key="2">
    <citation type="submission" date="2023-08" db="EMBL/GenBank/DDBJ databases">
        <authorList>
            <person name="Du M."/>
            <person name="Liu C."/>
            <person name="Liu S.-J."/>
        </authorList>
    </citation>
    <scope>NUCLEOTIDE SEQUENCE [LARGE SCALE GENOMIC DNA]</scope>
    <source>
        <strain evidence="7 8">GS077</strain>
    </source>
</reference>
<gene>
    <name evidence="7" type="ORF">BFGS077_000926</name>
</gene>
<dbReference type="GO" id="GO:0016787">
    <property type="term" value="F:hydrolase activity"/>
    <property type="evidence" value="ECO:0007669"/>
    <property type="project" value="UniProtKB-KW"/>
</dbReference>
<dbReference type="Gene3D" id="3.40.50.300">
    <property type="entry name" value="P-loop containing nucleotide triphosphate hydrolases"/>
    <property type="match status" value="2"/>
</dbReference>
<evidence type="ECO:0000256" key="4">
    <source>
        <dbReference type="ARBA" id="ARBA00022840"/>
    </source>
</evidence>
<dbReference type="InterPro" id="IPR011545">
    <property type="entry name" value="DEAD/DEAH_box_helicase_dom"/>
</dbReference>
<keyword evidence="4" id="KW-0067">ATP-binding</keyword>
<name>A0ABD5FT16_BACFG</name>